<dbReference type="RefSeq" id="WP_323453171.1">
    <property type="nucleotide sequence ID" value="NZ_JAYFUI010000097.1"/>
</dbReference>
<keyword evidence="3" id="KW-1185">Reference proteome</keyword>
<evidence type="ECO:0000313" key="2">
    <source>
        <dbReference type="EMBL" id="MEA5671745.1"/>
    </source>
</evidence>
<feature type="compositionally biased region" description="Basic and acidic residues" evidence="1">
    <location>
        <begin position="1"/>
        <end position="33"/>
    </location>
</feature>
<proteinExistence type="predicted"/>
<comment type="caution">
    <text evidence="2">The sequence shown here is derived from an EMBL/GenBank/DDBJ whole genome shotgun (WGS) entry which is preliminary data.</text>
</comment>
<reference evidence="2 3" key="1">
    <citation type="submission" date="2023-12" db="EMBL/GenBank/DDBJ databases">
        <title>Pseudomonas machongensis sp. nov., isolated from wilted pepper plants (Capsicum annuum).</title>
        <authorList>
            <person name="Qiu M."/>
            <person name="Li Y."/>
            <person name="Liu Q."/>
            <person name="Zhang X."/>
            <person name="Huang Y."/>
            <person name="Guo R."/>
            <person name="Hu M."/>
            <person name="Zhou J."/>
            <person name="Zhou X."/>
        </authorList>
    </citation>
    <scope>NUCLEOTIDE SEQUENCE [LARGE SCALE GENOMIC DNA]</scope>
    <source>
        <strain evidence="2 3">MH2</strain>
    </source>
</reference>
<dbReference type="Proteomes" id="UP001302573">
    <property type="component" value="Unassembled WGS sequence"/>
</dbReference>
<dbReference type="EMBL" id="JAYFUI010000097">
    <property type="protein sequence ID" value="MEA5671745.1"/>
    <property type="molecule type" value="Genomic_DNA"/>
</dbReference>
<evidence type="ECO:0000256" key="1">
    <source>
        <dbReference type="SAM" id="MobiDB-lite"/>
    </source>
</evidence>
<feature type="region of interest" description="Disordered" evidence="1">
    <location>
        <begin position="1"/>
        <end position="36"/>
    </location>
</feature>
<evidence type="ECO:0000313" key="3">
    <source>
        <dbReference type="Proteomes" id="UP001302573"/>
    </source>
</evidence>
<organism evidence="2 3">
    <name type="scientific">Pseudomonas machongensis</name>
    <dbReference type="NCBI Taxonomy" id="3110229"/>
    <lineage>
        <taxon>Bacteria</taxon>
        <taxon>Pseudomonadati</taxon>
        <taxon>Pseudomonadota</taxon>
        <taxon>Gammaproteobacteria</taxon>
        <taxon>Pseudomonadales</taxon>
        <taxon>Pseudomonadaceae</taxon>
        <taxon>Pseudomonas</taxon>
    </lineage>
</organism>
<sequence>MTLSHNDTENVRPTPRDEDWKAEFDPTYDDKTSEGGVWYGKTDDEIVLIQIEEFNWDEHEEIHRRLDDLEGEDE</sequence>
<name>A0ABU5VI75_9PSED</name>
<accession>A0ABU5VI75</accession>
<protein>
    <submittedName>
        <fullName evidence="2">Uncharacterized protein</fullName>
    </submittedName>
</protein>
<gene>
    <name evidence="2" type="ORF">VA602_10380</name>
</gene>